<evidence type="ECO:0000313" key="2">
    <source>
        <dbReference type="EMBL" id="EJK44690.1"/>
    </source>
</evidence>
<keyword evidence="3" id="KW-1185">Reference proteome</keyword>
<feature type="compositionally biased region" description="Polar residues" evidence="1">
    <location>
        <begin position="112"/>
        <end position="126"/>
    </location>
</feature>
<accession>K0QZQ9</accession>
<reference evidence="2 3" key="1">
    <citation type="journal article" date="2012" name="Genome Biol.">
        <title>Genome and low-iron response of an oceanic diatom adapted to chronic iron limitation.</title>
        <authorList>
            <person name="Lommer M."/>
            <person name="Specht M."/>
            <person name="Roy A.S."/>
            <person name="Kraemer L."/>
            <person name="Andreson R."/>
            <person name="Gutowska M.A."/>
            <person name="Wolf J."/>
            <person name="Bergner S.V."/>
            <person name="Schilhabel M.B."/>
            <person name="Klostermeier U.C."/>
            <person name="Beiko R.G."/>
            <person name="Rosenstiel P."/>
            <person name="Hippler M."/>
            <person name="Laroche J."/>
        </authorList>
    </citation>
    <scope>NUCLEOTIDE SEQUENCE [LARGE SCALE GENOMIC DNA]</scope>
    <source>
        <strain evidence="2 3">CCMP1005</strain>
    </source>
</reference>
<protein>
    <submittedName>
        <fullName evidence="2">Uncharacterized protein</fullName>
    </submittedName>
</protein>
<feature type="region of interest" description="Disordered" evidence="1">
    <location>
        <begin position="69"/>
        <end position="284"/>
    </location>
</feature>
<sequence>MPSAPPTGLSSLELGLDSTPQVYAYTNREHEHETGFPQLAAGEIASDRVRSGAARVGTASYSMAVKEVTRGRLEDETDDISPGGTSRQSGRSRTTVCSPPGSPSGLDDISPGGTSRQSGRSHTTVCSPPGSPSGLAGLPDAVPQPSIKVCKSLMRQQLDDSNSVPRMSEGLDIESDDEDGNDKDVMVPRPTVLGDSHEDIRGDIHGGREEEKEREIELETRRSTRRTARDKEDHQRRTCQGGQPPRPRRAGAAAPALVVGEQASTAIRPQSTQPGQRAGDARDRVEISACYRSAVVS</sequence>
<feature type="compositionally biased region" description="Basic and acidic residues" evidence="1">
    <location>
        <begin position="195"/>
        <end position="236"/>
    </location>
</feature>
<dbReference type="Proteomes" id="UP000266841">
    <property type="component" value="Unassembled WGS sequence"/>
</dbReference>
<feature type="compositionally biased region" description="Acidic residues" evidence="1">
    <location>
        <begin position="171"/>
        <end position="181"/>
    </location>
</feature>
<dbReference type="EMBL" id="AGNL01049352">
    <property type="protein sequence ID" value="EJK44690.1"/>
    <property type="molecule type" value="Genomic_DNA"/>
</dbReference>
<name>K0QZQ9_THAOC</name>
<evidence type="ECO:0000313" key="3">
    <source>
        <dbReference type="Proteomes" id="UP000266841"/>
    </source>
</evidence>
<feature type="compositionally biased region" description="Polar residues" evidence="1">
    <location>
        <begin position="83"/>
        <end position="97"/>
    </location>
</feature>
<organism evidence="2 3">
    <name type="scientific">Thalassiosira oceanica</name>
    <name type="common">Marine diatom</name>
    <dbReference type="NCBI Taxonomy" id="159749"/>
    <lineage>
        <taxon>Eukaryota</taxon>
        <taxon>Sar</taxon>
        <taxon>Stramenopiles</taxon>
        <taxon>Ochrophyta</taxon>
        <taxon>Bacillariophyta</taxon>
        <taxon>Coscinodiscophyceae</taxon>
        <taxon>Thalassiosirophycidae</taxon>
        <taxon>Thalassiosirales</taxon>
        <taxon>Thalassiosiraceae</taxon>
        <taxon>Thalassiosira</taxon>
    </lineage>
</organism>
<evidence type="ECO:0000256" key="1">
    <source>
        <dbReference type="SAM" id="MobiDB-lite"/>
    </source>
</evidence>
<dbReference type="AlphaFoldDB" id="K0QZQ9"/>
<feature type="compositionally biased region" description="Polar residues" evidence="1">
    <location>
        <begin position="262"/>
        <end position="275"/>
    </location>
</feature>
<proteinExistence type="predicted"/>
<comment type="caution">
    <text evidence="2">The sequence shown here is derived from an EMBL/GenBank/DDBJ whole genome shotgun (WGS) entry which is preliminary data.</text>
</comment>
<gene>
    <name evidence="2" type="ORF">THAOC_36752</name>
</gene>